<dbReference type="Gene3D" id="3.40.50.2300">
    <property type="match status" value="1"/>
</dbReference>
<evidence type="ECO:0000256" key="7">
    <source>
        <dbReference type="ARBA" id="ARBA00022840"/>
    </source>
</evidence>
<dbReference type="Proteomes" id="UP000225379">
    <property type="component" value="Unassembled WGS sequence"/>
</dbReference>
<evidence type="ECO:0000256" key="5">
    <source>
        <dbReference type="ARBA" id="ARBA00022741"/>
    </source>
</evidence>
<accession>A0A2B8BKS3</accession>
<evidence type="ECO:0000256" key="9">
    <source>
        <dbReference type="SAM" id="Coils"/>
    </source>
</evidence>
<dbReference type="AlphaFoldDB" id="A0A2B8BKS3"/>
<dbReference type="PROSITE" id="PS50110">
    <property type="entry name" value="RESPONSE_REGULATORY"/>
    <property type="match status" value="1"/>
</dbReference>
<dbReference type="InterPro" id="IPR011006">
    <property type="entry name" value="CheY-like_superfamily"/>
</dbReference>
<keyword evidence="9" id="KW-0175">Coiled coil</keyword>
<keyword evidence="5" id="KW-0547">Nucleotide-binding</keyword>
<evidence type="ECO:0000313" key="13">
    <source>
        <dbReference type="Proteomes" id="UP000225379"/>
    </source>
</evidence>
<dbReference type="PANTHER" id="PTHR41523">
    <property type="entry name" value="TWO-COMPONENT SYSTEM SENSOR PROTEIN"/>
    <property type="match status" value="1"/>
</dbReference>
<dbReference type="InterPro" id="IPR011495">
    <property type="entry name" value="Sig_transdc_His_kin_sub2_dim/P"/>
</dbReference>
<dbReference type="GO" id="GO:0000160">
    <property type="term" value="P:phosphorelay signal transduction system"/>
    <property type="evidence" value="ECO:0007669"/>
    <property type="project" value="InterPro"/>
</dbReference>
<evidence type="ECO:0000259" key="11">
    <source>
        <dbReference type="PROSITE" id="PS50110"/>
    </source>
</evidence>
<evidence type="ECO:0000256" key="4">
    <source>
        <dbReference type="ARBA" id="ARBA00022679"/>
    </source>
</evidence>
<evidence type="ECO:0000256" key="2">
    <source>
        <dbReference type="ARBA" id="ARBA00012438"/>
    </source>
</evidence>
<dbReference type="PROSITE" id="PS50109">
    <property type="entry name" value="HIS_KIN"/>
    <property type="match status" value="1"/>
</dbReference>
<keyword evidence="6 12" id="KW-0418">Kinase</keyword>
<evidence type="ECO:0000259" key="10">
    <source>
        <dbReference type="PROSITE" id="PS50109"/>
    </source>
</evidence>
<dbReference type="InterPro" id="IPR003594">
    <property type="entry name" value="HATPase_dom"/>
</dbReference>
<evidence type="ECO:0000256" key="3">
    <source>
        <dbReference type="ARBA" id="ARBA00022553"/>
    </source>
</evidence>
<dbReference type="InterPro" id="IPR004358">
    <property type="entry name" value="Sig_transdc_His_kin-like_C"/>
</dbReference>
<feature type="domain" description="Response regulatory" evidence="11">
    <location>
        <begin position="7"/>
        <end position="121"/>
    </location>
</feature>
<dbReference type="SUPFAM" id="SSF55874">
    <property type="entry name" value="ATPase domain of HSP90 chaperone/DNA topoisomerase II/histidine kinase"/>
    <property type="match status" value="1"/>
</dbReference>
<dbReference type="EC" id="2.7.13.3" evidence="2"/>
<dbReference type="PANTHER" id="PTHR41523:SF8">
    <property type="entry name" value="ETHYLENE RESPONSE SENSOR PROTEIN"/>
    <property type="match status" value="1"/>
</dbReference>
<dbReference type="PRINTS" id="PR00344">
    <property type="entry name" value="BCTRLSENSOR"/>
</dbReference>
<evidence type="ECO:0000256" key="8">
    <source>
        <dbReference type="PROSITE-ProRule" id="PRU00169"/>
    </source>
</evidence>
<organism evidence="12 13">
    <name type="scientific">Azospirillum palustre</name>
    <dbReference type="NCBI Taxonomy" id="2044885"/>
    <lineage>
        <taxon>Bacteria</taxon>
        <taxon>Pseudomonadati</taxon>
        <taxon>Pseudomonadota</taxon>
        <taxon>Alphaproteobacteria</taxon>
        <taxon>Rhodospirillales</taxon>
        <taxon>Azospirillaceae</taxon>
        <taxon>Azospirillum</taxon>
    </lineage>
</organism>
<dbReference type="InterPro" id="IPR036890">
    <property type="entry name" value="HATPase_C_sf"/>
</dbReference>
<dbReference type="Pfam" id="PF00072">
    <property type="entry name" value="Response_reg"/>
    <property type="match status" value="1"/>
</dbReference>
<dbReference type="CDD" id="cd00156">
    <property type="entry name" value="REC"/>
    <property type="match status" value="1"/>
</dbReference>
<dbReference type="SUPFAM" id="SSF52172">
    <property type="entry name" value="CheY-like"/>
    <property type="match status" value="1"/>
</dbReference>
<dbReference type="GO" id="GO:0005524">
    <property type="term" value="F:ATP binding"/>
    <property type="evidence" value="ECO:0007669"/>
    <property type="project" value="UniProtKB-KW"/>
</dbReference>
<evidence type="ECO:0000256" key="6">
    <source>
        <dbReference type="ARBA" id="ARBA00022777"/>
    </source>
</evidence>
<dbReference type="InterPro" id="IPR001789">
    <property type="entry name" value="Sig_transdc_resp-reg_receiver"/>
</dbReference>
<dbReference type="GO" id="GO:0004673">
    <property type="term" value="F:protein histidine kinase activity"/>
    <property type="evidence" value="ECO:0007669"/>
    <property type="project" value="UniProtKB-EC"/>
</dbReference>
<dbReference type="OrthoDB" id="9767435at2"/>
<protein>
    <recommendedName>
        <fullName evidence="2">histidine kinase</fullName>
        <ecNumber evidence="2">2.7.13.3</ecNumber>
    </recommendedName>
</protein>
<feature type="coiled-coil region" evidence="9">
    <location>
        <begin position="117"/>
        <end position="153"/>
    </location>
</feature>
<evidence type="ECO:0000256" key="1">
    <source>
        <dbReference type="ARBA" id="ARBA00000085"/>
    </source>
</evidence>
<evidence type="ECO:0000313" key="12">
    <source>
        <dbReference type="EMBL" id="PGH58148.1"/>
    </source>
</evidence>
<gene>
    <name evidence="12" type="ORF">CRT60_09430</name>
</gene>
<dbReference type="InterPro" id="IPR005467">
    <property type="entry name" value="His_kinase_dom"/>
</dbReference>
<dbReference type="Pfam" id="PF07568">
    <property type="entry name" value="HisKA_2"/>
    <property type="match status" value="1"/>
</dbReference>
<feature type="domain" description="Histidine kinase" evidence="10">
    <location>
        <begin position="153"/>
        <end position="345"/>
    </location>
</feature>
<reference evidence="13" key="1">
    <citation type="submission" date="2017-10" db="EMBL/GenBank/DDBJ databases">
        <authorList>
            <person name="Kravchenko I.K."/>
            <person name="Grouzdev D.S."/>
        </authorList>
    </citation>
    <scope>NUCLEOTIDE SEQUENCE [LARGE SCALE GENOMIC DNA]</scope>
    <source>
        <strain evidence="13">B2</strain>
    </source>
</reference>
<comment type="caution">
    <text evidence="12">The sequence shown here is derived from an EMBL/GenBank/DDBJ whole genome shotgun (WGS) entry which is preliminary data.</text>
</comment>
<dbReference type="Pfam" id="PF02518">
    <property type="entry name" value="HATPase_c"/>
    <property type="match status" value="1"/>
</dbReference>
<dbReference type="Gene3D" id="3.30.565.10">
    <property type="entry name" value="Histidine kinase-like ATPase, C-terminal domain"/>
    <property type="match status" value="1"/>
</dbReference>
<comment type="catalytic activity">
    <reaction evidence="1">
        <text>ATP + protein L-histidine = ADP + protein N-phospho-L-histidine.</text>
        <dbReference type="EC" id="2.7.13.3"/>
    </reaction>
</comment>
<sequence length="346" mass="37375">MTDPAIRILYIDDDAAMARLVQRKLERRGYAVEWAKDGRVGLERLERGGIAVVGLDHEMPGETGLDILPALLARENAPPVIYVTGAGDTRVAVAALKAGADDYVPKEAGEGFFDLLAAAIEQALEKAHLRREREQAEREVRAARDRAELLLREVNHRVANSLALVAAFVRMQRSGLSDSMARTALDETQVRITAIAGIHRSLYTSDDVRSVRFDSYLETLLAEMHTAMASRRPDSFVVVADEVSVPTDKAVSLAVIVTELVTNACKYAYPDGQAGSIRVRAMAAEGQLSVSVEDDGVGFSGDDAPKGTGLGTRIVQAMAASLGALLHHDRQHAGTRVTLTMPLQPL</sequence>
<keyword evidence="4" id="KW-0808">Transferase</keyword>
<dbReference type="EMBL" id="PDKW01000039">
    <property type="protein sequence ID" value="PGH58148.1"/>
    <property type="molecule type" value="Genomic_DNA"/>
</dbReference>
<keyword evidence="13" id="KW-1185">Reference proteome</keyword>
<keyword evidence="7" id="KW-0067">ATP-binding</keyword>
<dbReference type="RefSeq" id="WP_098736131.1">
    <property type="nucleotide sequence ID" value="NZ_PDKW01000039.1"/>
</dbReference>
<name>A0A2B8BKS3_9PROT</name>
<proteinExistence type="predicted"/>
<feature type="modified residue" description="4-aspartylphosphate" evidence="8">
    <location>
        <position position="56"/>
    </location>
</feature>
<dbReference type="SMART" id="SM00448">
    <property type="entry name" value="REC"/>
    <property type="match status" value="1"/>
</dbReference>
<keyword evidence="3 8" id="KW-0597">Phosphoprotein</keyword>
<dbReference type="SMART" id="SM00387">
    <property type="entry name" value="HATPase_c"/>
    <property type="match status" value="1"/>
</dbReference>